<dbReference type="GO" id="GO:0003723">
    <property type="term" value="F:RNA binding"/>
    <property type="evidence" value="ECO:0007669"/>
    <property type="project" value="UniProtKB-UniRule"/>
</dbReference>
<sequence>MSQQGRLLTVELCRTWADDVVENQPLITTNEDGTKTVITYRINEKGQKIKVTQIVKEIIVKESVNKEVAKRKQWAKFGEEKNAAPGPDYRTTQVGEEVHLRLGTAWKTAEKEAEEKKAEESMLSANTRAITCRYCKGQHFSSKCPFKDSLASLEPDPMDESSKAGAAALASPSAPGKYVPRHLRNGGISASGESSRERDDSSTLKIANLNEMVDEDMLRNQLLYPFGPLVRVNVVRNRETGRSRGLAFAQFASESSAQRALDALDGKGFHSLILQVGWSKPKKPQQQ</sequence>
<proteinExistence type="inferred from homology"/>
<organism evidence="9 10">
    <name type="scientific">Cyberlindnera jadinii (strain ATCC 18201 / CBS 1600 / BCRC 20928 / JCM 3617 / NBRC 0987 / NRRL Y-1542)</name>
    <name type="common">Torula yeast</name>
    <name type="synonym">Candida utilis</name>
    <dbReference type="NCBI Taxonomy" id="983966"/>
    <lineage>
        <taxon>Eukaryota</taxon>
        <taxon>Fungi</taxon>
        <taxon>Dikarya</taxon>
        <taxon>Ascomycota</taxon>
        <taxon>Saccharomycotina</taxon>
        <taxon>Saccharomycetes</taxon>
        <taxon>Phaffomycetales</taxon>
        <taxon>Phaffomycetaceae</taxon>
        <taxon>Cyberlindnera</taxon>
    </lineage>
</organism>
<dbReference type="CDD" id="cd12933">
    <property type="entry name" value="eIF3G"/>
    <property type="match status" value="1"/>
</dbReference>
<dbReference type="Pfam" id="PF12353">
    <property type="entry name" value="eIF3g"/>
    <property type="match status" value="1"/>
</dbReference>
<dbReference type="GO" id="GO:0003743">
    <property type="term" value="F:translation initiation factor activity"/>
    <property type="evidence" value="ECO:0007669"/>
    <property type="project" value="UniProtKB-UniRule"/>
</dbReference>
<dbReference type="EMBL" id="CDQK01000002">
    <property type="protein sequence ID" value="CEP21676.1"/>
    <property type="molecule type" value="Genomic_DNA"/>
</dbReference>
<dbReference type="AlphaFoldDB" id="A0A0H5C1T0"/>
<keyword evidence="4 5" id="KW-0648">Protein biosynthesis</keyword>
<evidence type="ECO:0000313" key="10">
    <source>
        <dbReference type="Proteomes" id="UP000038830"/>
    </source>
</evidence>
<keyword evidence="1 5" id="KW-0963">Cytoplasm</keyword>
<dbReference type="GO" id="GO:0016282">
    <property type="term" value="C:eukaryotic 43S preinitiation complex"/>
    <property type="evidence" value="ECO:0007669"/>
    <property type="project" value="UniProtKB-UniRule"/>
</dbReference>
<dbReference type="Proteomes" id="UP000038830">
    <property type="component" value="Unassembled WGS sequence"/>
</dbReference>
<dbReference type="InterPro" id="IPR035979">
    <property type="entry name" value="RBD_domain_sf"/>
</dbReference>
<dbReference type="PROSITE" id="PS50102">
    <property type="entry name" value="RRM"/>
    <property type="match status" value="1"/>
</dbReference>
<dbReference type="PIRSF" id="PIRSF037949">
    <property type="entry name" value="Transl_init_eIF-3_RNA-bind"/>
    <property type="match status" value="1"/>
</dbReference>
<gene>
    <name evidence="5" type="primary">TIF35</name>
    <name evidence="9" type="ORF">BN1211_1814</name>
</gene>
<dbReference type="GO" id="GO:0001732">
    <property type="term" value="P:formation of cytoplasmic translation initiation complex"/>
    <property type="evidence" value="ECO:0007669"/>
    <property type="project" value="UniProtKB-UniRule"/>
</dbReference>
<accession>A0A0H5C1T0</accession>
<dbReference type="PANTHER" id="PTHR10352">
    <property type="entry name" value="EUKARYOTIC TRANSLATION INITIATION FACTOR 3 SUBUNIT G"/>
    <property type="match status" value="1"/>
</dbReference>
<feature type="region of interest" description="Disordered" evidence="7">
    <location>
        <begin position="154"/>
        <end position="203"/>
    </location>
</feature>
<protein>
    <recommendedName>
        <fullName evidence="5">Eukaryotic translation initiation factor 3 subunit G</fullName>
        <shortName evidence="5">eIF3g</shortName>
    </recommendedName>
    <alternativeName>
        <fullName evidence="5">Eukaryotic translation initiation factor 3 RNA-binding subunit</fullName>
        <shortName evidence="5">eIF-3 RNA-binding subunit</shortName>
    </alternativeName>
    <alternativeName>
        <fullName evidence="5">Translation initiation factor eIF3 p33 subunit homolog</fullName>
        <shortName evidence="5">eIF3 p33 homolog</shortName>
    </alternativeName>
</protein>
<evidence type="ECO:0000256" key="6">
    <source>
        <dbReference type="PROSITE-ProRule" id="PRU00176"/>
    </source>
</evidence>
<dbReference type="InterPro" id="IPR017334">
    <property type="entry name" value="eIF3_g"/>
</dbReference>
<evidence type="ECO:0000256" key="4">
    <source>
        <dbReference type="ARBA" id="ARBA00022917"/>
    </source>
</evidence>
<dbReference type="GO" id="GO:0033290">
    <property type="term" value="C:eukaryotic 48S preinitiation complex"/>
    <property type="evidence" value="ECO:0007669"/>
    <property type="project" value="UniProtKB-UniRule"/>
</dbReference>
<dbReference type="InterPro" id="IPR012677">
    <property type="entry name" value="Nucleotide-bd_a/b_plait_sf"/>
</dbReference>
<comment type="subunit">
    <text evidence="5">Component of the eukaryotic translation initiation factor 3 (eIF-3) complex.</text>
</comment>
<dbReference type="HAMAP" id="MF_03006">
    <property type="entry name" value="eIF3g"/>
    <property type="match status" value="1"/>
</dbReference>
<evidence type="ECO:0000256" key="5">
    <source>
        <dbReference type="HAMAP-Rule" id="MF_03006"/>
    </source>
</evidence>
<dbReference type="Gene3D" id="3.30.70.330">
    <property type="match status" value="1"/>
</dbReference>
<dbReference type="SUPFAM" id="SSF54928">
    <property type="entry name" value="RNA-binding domain, RBD"/>
    <property type="match status" value="1"/>
</dbReference>
<evidence type="ECO:0000259" key="8">
    <source>
        <dbReference type="PROSITE" id="PS50102"/>
    </source>
</evidence>
<name>A0A0H5C1T0_CYBJN</name>
<dbReference type="GO" id="GO:0005852">
    <property type="term" value="C:eukaryotic translation initiation factor 3 complex"/>
    <property type="evidence" value="ECO:0007669"/>
    <property type="project" value="UniProtKB-UniRule"/>
</dbReference>
<dbReference type="InterPro" id="IPR024675">
    <property type="entry name" value="eIF3g_N"/>
</dbReference>
<evidence type="ECO:0000256" key="2">
    <source>
        <dbReference type="ARBA" id="ARBA00022540"/>
    </source>
</evidence>
<comment type="subcellular location">
    <subcellularLocation>
        <location evidence="5">Cytoplasm</location>
    </subcellularLocation>
</comment>
<reference evidence="10" key="1">
    <citation type="journal article" date="2015" name="J. Biotechnol.">
        <title>The structure of the Cyberlindnera jadinii genome and its relation to Candida utilis analyzed by the occurrence of single nucleotide polymorphisms.</title>
        <authorList>
            <person name="Rupp O."/>
            <person name="Brinkrolf K."/>
            <person name="Buerth C."/>
            <person name="Kunigo M."/>
            <person name="Schneider J."/>
            <person name="Jaenicke S."/>
            <person name="Goesmann A."/>
            <person name="Puehler A."/>
            <person name="Jaeger K.-E."/>
            <person name="Ernst J.F."/>
        </authorList>
    </citation>
    <scope>NUCLEOTIDE SEQUENCE [LARGE SCALE GENOMIC DNA]</scope>
    <source>
        <strain evidence="10">ATCC 18201 / CBS 1600 / BCRC 20928 / JCM 3617 / NBRC 0987 / NRRL Y-1542</strain>
    </source>
</reference>
<dbReference type="Pfam" id="PF00076">
    <property type="entry name" value="RRM_1"/>
    <property type="match status" value="1"/>
</dbReference>
<feature type="domain" description="RRM" evidence="8">
    <location>
        <begin position="202"/>
        <end position="281"/>
    </location>
</feature>
<keyword evidence="3 6" id="KW-0694">RNA-binding</keyword>
<evidence type="ECO:0000313" key="9">
    <source>
        <dbReference type="EMBL" id="CEP21676.1"/>
    </source>
</evidence>
<dbReference type="InterPro" id="IPR034240">
    <property type="entry name" value="eIF3G_RRM"/>
</dbReference>
<comment type="similarity">
    <text evidence="5">Belongs to the eIF-3 subunit G family.</text>
</comment>
<feature type="compositionally biased region" description="Low complexity" evidence="7">
    <location>
        <begin position="163"/>
        <end position="177"/>
    </location>
</feature>
<evidence type="ECO:0000256" key="7">
    <source>
        <dbReference type="SAM" id="MobiDB-lite"/>
    </source>
</evidence>
<evidence type="ECO:0000256" key="3">
    <source>
        <dbReference type="ARBA" id="ARBA00022884"/>
    </source>
</evidence>
<keyword evidence="2 5" id="KW-0396">Initiation factor</keyword>
<dbReference type="InterPro" id="IPR000504">
    <property type="entry name" value="RRM_dom"/>
</dbReference>
<dbReference type="CDD" id="cd12408">
    <property type="entry name" value="RRM_eIF3G_like"/>
    <property type="match status" value="1"/>
</dbReference>
<evidence type="ECO:0000256" key="1">
    <source>
        <dbReference type="ARBA" id="ARBA00022490"/>
    </source>
</evidence>
<comment type="function">
    <text evidence="5">RNA-binding component of the eukaryotic translation initiation factor 3 (eIF-3) complex, which is involved in protein synthesis of a specialized repertoire of mRNAs and, together with other initiation factors, stimulates binding of mRNA and methionyl-tRNAi to the 40S ribosome. The eIF-3 complex specifically targets and initiates translation of a subset of mRNAs involved in cell proliferation. This subunit can bind 18S rRNA.</text>
</comment>
<dbReference type="SMART" id="SM00360">
    <property type="entry name" value="RRM"/>
    <property type="match status" value="1"/>
</dbReference>